<keyword evidence="1" id="KW-0677">Repeat</keyword>
<feature type="compositionally biased region" description="Acidic residues" evidence="4">
    <location>
        <begin position="715"/>
        <end position="724"/>
    </location>
</feature>
<feature type="compositionally biased region" description="Basic residues" evidence="4">
    <location>
        <begin position="473"/>
        <end position="483"/>
    </location>
</feature>
<evidence type="ECO:0000256" key="4">
    <source>
        <dbReference type="SAM" id="MobiDB-lite"/>
    </source>
</evidence>
<dbReference type="PANTHER" id="PTHR24198:SF165">
    <property type="entry name" value="ANKYRIN REPEAT-CONTAINING PROTEIN-RELATED"/>
    <property type="match status" value="1"/>
</dbReference>
<dbReference type="OrthoDB" id="1577640at2759"/>
<dbReference type="InterPro" id="IPR002110">
    <property type="entry name" value="Ankyrin_rpt"/>
</dbReference>
<feature type="region of interest" description="Disordered" evidence="4">
    <location>
        <begin position="650"/>
        <end position="731"/>
    </location>
</feature>
<protein>
    <submittedName>
        <fullName evidence="5">Ankyrin repeat domain-containing protein 50</fullName>
    </submittedName>
</protein>
<evidence type="ECO:0000256" key="3">
    <source>
        <dbReference type="PROSITE-ProRule" id="PRU00023"/>
    </source>
</evidence>
<evidence type="ECO:0000313" key="6">
    <source>
        <dbReference type="Proteomes" id="UP000241890"/>
    </source>
</evidence>
<evidence type="ECO:0000256" key="1">
    <source>
        <dbReference type="ARBA" id="ARBA00022737"/>
    </source>
</evidence>
<feature type="repeat" description="ANK" evidence="3">
    <location>
        <begin position="300"/>
        <end position="332"/>
    </location>
</feature>
<dbReference type="InParanoid" id="A0A2R5GQW6"/>
<organism evidence="5 6">
    <name type="scientific">Hondaea fermentalgiana</name>
    <dbReference type="NCBI Taxonomy" id="2315210"/>
    <lineage>
        <taxon>Eukaryota</taxon>
        <taxon>Sar</taxon>
        <taxon>Stramenopiles</taxon>
        <taxon>Bigyra</taxon>
        <taxon>Labyrinthulomycetes</taxon>
        <taxon>Thraustochytrida</taxon>
        <taxon>Thraustochytriidae</taxon>
        <taxon>Hondaea</taxon>
    </lineage>
</organism>
<dbReference type="SMART" id="SM00248">
    <property type="entry name" value="ANK"/>
    <property type="match status" value="7"/>
</dbReference>
<proteinExistence type="predicted"/>
<feature type="region of interest" description="Disordered" evidence="4">
    <location>
        <begin position="473"/>
        <end position="590"/>
    </location>
</feature>
<evidence type="ECO:0000313" key="5">
    <source>
        <dbReference type="EMBL" id="GBG30274.1"/>
    </source>
</evidence>
<feature type="region of interest" description="Disordered" evidence="4">
    <location>
        <begin position="374"/>
        <end position="394"/>
    </location>
</feature>
<dbReference type="EMBL" id="BEYU01000074">
    <property type="protein sequence ID" value="GBG30274.1"/>
    <property type="molecule type" value="Genomic_DNA"/>
</dbReference>
<keyword evidence="6" id="KW-1185">Reference proteome</keyword>
<feature type="compositionally biased region" description="Polar residues" evidence="4">
    <location>
        <begin position="508"/>
        <end position="518"/>
    </location>
</feature>
<evidence type="ECO:0000256" key="2">
    <source>
        <dbReference type="ARBA" id="ARBA00023043"/>
    </source>
</evidence>
<feature type="repeat" description="ANK" evidence="3">
    <location>
        <begin position="333"/>
        <end position="355"/>
    </location>
</feature>
<name>A0A2R5GQW6_9STRA</name>
<dbReference type="Gene3D" id="1.25.40.20">
    <property type="entry name" value="Ankyrin repeat-containing domain"/>
    <property type="match status" value="1"/>
</dbReference>
<gene>
    <name evidence="5" type="ORF">FCC1311_064932</name>
</gene>
<dbReference type="AlphaFoldDB" id="A0A2R5GQW6"/>
<dbReference type="InterPro" id="IPR036770">
    <property type="entry name" value="Ankyrin_rpt-contain_sf"/>
</dbReference>
<feature type="compositionally biased region" description="Acidic residues" evidence="4">
    <location>
        <begin position="554"/>
        <end position="565"/>
    </location>
</feature>
<sequence>MRGERTRRGDCAGKLYVRVLGGYLIGADDDLRAVDCCVALEEDEAEERLSGCLLVEIRFIQTRTKDRSAGAALHEAIKNGQVKLVEIIINALRRKMQVKALTWRPSTEDGMNAYELAARHGQTRVLEALLRNTSSSAWSAWTNSSPPKGLTALHMAVLGNSASSAQALLDHARKQELTTSLFDSGGFDYLQELGGSGLERHRSLASHAKNIMLKATDDEGRTPFALACGMELPRDPMLVVLSLSQLGAGIAATDNKGNTPLMAAIFAGQSAVACALLEMTEDGPPGVSISRACPNMPNKEGLRPLHIAARKGDIVVVKALLEAGALSALRSSAGSTPLHLAARHGHLEVAKALIDWPMQFAVTEEEQYLADKQRRARRRLTRNASSRSSDEDLDAEVRAQIEADASLAAAVAAMEEGSYSRFYGFLGQEEESSAASRLRARQRHEAFTAHAMVDDTGSSARFQRLRRAKTRFSRLVGRMRQRRQPVPTSPPTSSSSSLEGGIEIEASTPESSAPATDENSPREPTSGADASAGEENQALGSRERNNSDATFIATDDEEEHEDDEVPLGAGAAMSSDADHAAPEGDSDYFGGVTKIKEEKVKFKGVSRREALAHRDPGVDAVEWSTWLTPAEIAEREGHPDVYNYLRSFLEPETNGSSGEGAGNSVAKQKPEAPAVSSASKDHDGLPPTHGHVKGPQEATSTPQPRKSAVAAVAAVDDDHDDEGMDTFLGPAETEIGTDEYYEYPFMDADSA</sequence>
<dbReference type="Proteomes" id="UP000241890">
    <property type="component" value="Unassembled WGS sequence"/>
</dbReference>
<accession>A0A2R5GQW6</accession>
<dbReference type="SUPFAM" id="SSF48403">
    <property type="entry name" value="Ankyrin repeat"/>
    <property type="match status" value="1"/>
</dbReference>
<keyword evidence="2 3" id="KW-0040">ANK repeat</keyword>
<comment type="caution">
    <text evidence="5">The sequence shown here is derived from an EMBL/GenBank/DDBJ whole genome shotgun (WGS) entry which is preliminary data.</text>
</comment>
<dbReference type="PROSITE" id="PS50297">
    <property type="entry name" value="ANK_REP_REGION"/>
    <property type="match status" value="2"/>
</dbReference>
<dbReference type="PANTHER" id="PTHR24198">
    <property type="entry name" value="ANKYRIN REPEAT AND PROTEIN KINASE DOMAIN-CONTAINING PROTEIN"/>
    <property type="match status" value="1"/>
</dbReference>
<dbReference type="Pfam" id="PF12796">
    <property type="entry name" value="Ank_2"/>
    <property type="match status" value="2"/>
</dbReference>
<dbReference type="PROSITE" id="PS50088">
    <property type="entry name" value="ANK_REPEAT"/>
    <property type="match status" value="2"/>
</dbReference>
<reference evidence="5 6" key="1">
    <citation type="submission" date="2017-12" db="EMBL/GenBank/DDBJ databases">
        <title>Sequencing, de novo assembly and annotation of complete genome of a new Thraustochytrid species, strain FCC1311.</title>
        <authorList>
            <person name="Sedici K."/>
            <person name="Godart F."/>
            <person name="Aiese Cigliano R."/>
            <person name="Sanseverino W."/>
            <person name="Barakat M."/>
            <person name="Ortet P."/>
            <person name="Marechal E."/>
            <person name="Cagnac O."/>
            <person name="Amato A."/>
        </authorList>
    </citation>
    <scope>NUCLEOTIDE SEQUENCE [LARGE SCALE GENOMIC DNA]</scope>
</reference>